<proteinExistence type="inferred from homology"/>
<feature type="binding site" evidence="8">
    <location>
        <position position="144"/>
    </location>
    <ligand>
        <name>substrate</name>
    </ligand>
</feature>
<keyword evidence="6" id="KW-0624">Polysaccharide degradation</keyword>
<reference evidence="11 12" key="1">
    <citation type="submission" date="2016-03" db="EMBL/GenBank/DDBJ databases">
        <title>Complete genome sequence of a soil Actinobacterium, Nocardioides dokdonensis FR1436.</title>
        <authorList>
            <person name="Kwon S.-K."/>
            <person name="Kim K."/>
            <person name="Kim J.F."/>
        </authorList>
    </citation>
    <scope>NUCLEOTIDE SEQUENCE [LARGE SCALE GENOMIC DNA]</scope>
    <source>
        <strain evidence="11 12">FR1436</strain>
    </source>
</reference>
<dbReference type="PATRIC" id="fig|1300347.3.peg.1141"/>
<dbReference type="STRING" id="1300347.I601_1140"/>
<dbReference type="GO" id="GO:0005829">
    <property type="term" value="C:cytosol"/>
    <property type="evidence" value="ECO:0007669"/>
    <property type="project" value="TreeGrafter"/>
</dbReference>
<keyword evidence="4" id="KW-0119">Carbohydrate metabolism</keyword>
<evidence type="ECO:0000256" key="1">
    <source>
        <dbReference type="ARBA" id="ARBA00010838"/>
    </source>
</evidence>
<name>A0A1A9GIT7_9ACTN</name>
<evidence type="ECO:0000313" key="12">
    <source>
        <dbReference type="Proteomes" id="UP000077868"/>
    </source>
</evidence>
<dbReference type="Gene3D" id="3.20.20.80">
    <property type="entry name" value="Glycosidases"/>
    <property type="match status" value="1"/>
</dbReference>
<dbReference type="SUPFAM" id="SSF51445">
    <property type="entry name" value="(Trans)glycosidases"/>
    <property type="match status" value="1"/>
</dbReference>
<dbReference type="NCBIfam" id="TIGR03356">
    <property type="entry name" value="BGL"/>
    <property type="match status" value="1"/>
</dbReference>
<feature type="binding site" evidence="8">
    <location>
        <position position="420"/>
    </location>
    <ligand>
        <name>substrate</name>
    </ligand>
</feature>
<dbReference type="PANTHER" id="PTHR10353">
    <property type="entry name" value="GLYCOSYL HYDROLASE"/>
    <property type="match status" value="1"/>
</dbReference>
<evidence type="ECO:0000256" key="4">
    <source>
        <dbReference type="ARBA" id="ARBA00023277"/>
    </source>
</evidence>
<protein>
    <recommendedName>
        <fullName evidence="9">Beta-glucosidase</fullName>
        <ecNumber evidence="9">3.2.1.21</ecNumber>
    </recommendedName>
</protein>
<dbReference type="GO" id="GO:0008422">
    <property type="term" value="F:beta-glucosidase activity"/>
    <property type="evidence" value="ECO:0007669"/>
    <property type="project" value="UniProtKB-EC"/>
</dbReference>
<dbReference type="AlphaFoldDB" id="A0A1A9GIT7"/>
<dbReference type="PANTHER" id="PTHR10353:SF36">
    <property type="entry name" value="LP05116P"/>
    <property type="match status" value="1"/>
</dbReference>
<evidence type="ECO:0000256" key="10">
    <source>
        <dbReference type="SAM" id="MobiDB-lite"/>
    </source>
</evidence>
<evidence type="ECO:0000256" key="3">
    <source>
        <dbReference type="ARBA" id="ARBA00023001"/>
    </source>
</evidence>
<dbReference type="PRINTS" id="PR00131">
    <property type="entry name" value="GLHYDRLASE1"/>
</dbReference>
<dbReference type="GO" id="GO:0030245">
    <property type="term" value="P:cellulose catabolic process"/>
    <property type="evidence" value="ECO:0007669"/>
    <property type="project" value="UniProtKB-KW"/>
</dbReference>
<dbReference type="EC" id="3.2.1.21" evidence="9"/>
<evidence type="ECO:0000256" key="5">
    <source>
        <dbReference type="ARBA" id="ARBA00023295"/>
    </source>
</evidence>
<dbReference type="FunFam" id="3.20.20.80:FF:000004">
    <property type="entry name" value="Beta-glucosidase 6-phospho-beta-glucosidase"/>
    <property type="match status" value="1"/>
</dbReference>
<feature type="active site" description="Nucleophile" evidence="7">
    <location>
        <position position="373"/>
    </location>
</feature>
<feature type="binding site" evidence="8">
    <location>
        <position position="43"/>
    </location>
    <ligand>
        <name>substrate</name>
    </ligand>
</feature>
<keyword evidence="2 9" id="KW-0378">Hydrolase</keyword>
<evidence type="ECO:0000256" key="6">
    <source>
        <dbReference type="ARBA" id="ARBA00023326"/>
    </source>
</evidence>
<dbReference type="Pfam" id="PF00232">
    <property type="entry name" value="Glyco_hydro_1"/>
    <property type="match status" value="1"/>
</dbReference>
<feature type="binding site" evidence="8">
    <location>
        <position position="313"/>
    </location>
    <ligand>
        <name>substrate</name>
    </ligand>
</feature>
<dbReference type="EMBL" id="CP015079">
    <property type="protein sequence ID" value="ANH37582.1"/>
    <property type="molecule type" value="Genomic_DNA"/>
</dbReference>
<dbReference type="KEGG" id="ndk:I601_1140"/>
<feature type="region of interest" description="Disordered" evidence="10">
    <location>
        <begin position="1"/>
        <end position="36"/>
    </location>
</feature>
<evidence type="ECO:0000256" key="8">
    <source>
        <dbReference type="PIRSR" id="PIRSR617736-2"/>
    </source>
</evidence>
<organism evidence="11 12">
    <name type="scientific">Nocardioides dokdonensis FR1436</name>
    <dbReference type="NCBI Taxonomy" id="1300347"/>
    <lineage>
        <taxon>Bacteria</taxon>
        <taxon>Bacillati</taxon>
        <taxon>Actinomycetota</taxon>
        <taxon>Actinomycetes</taxon>
        <taxon>Propionibacteriales</taxon>
        <taxon>Nocardioidaceae</taxon>
        <taxon>Nocardioides</taxon>
    </lineage>
</organism>
<gene>
    <name evidence="11" type="primary">bglA_1</name>
    <name evidence="11" type="ORF">I601_1140</name>
</gene>
<keyword evidence="3" id="KW-0136">Cellulose degradation</keyword>
<dbReference type="InterPro" id="IPR017853">
    <property type="entry name" value="GH"/>
</dbReference>
<sequence>MPVQQPTPDSPPGAPSGERATVPPGPPALPPGFRLGTASSAYQAEGATDVDGRGPSIWDTFSNLPGTVLDGSTGDPACDHYHRYRDDVALLERLGVGGHRFSVSWSRVQPTGRGPVNAAGLDFYDRLVDELLHHGIAPMAALYHWDLPQALEDDGGWLNRDTVERFAEYAAVVGERLADRVEHWIPVVEPSTATIMGHASGMHAPGREMGFDSLPVAHHLLLAHGRAVIELRAAGASSVGCANNHAPMWPRSEDPADVGATKLFDALWNGMFLEPMLLGRYPVDLEPLVEEAVRPGDLATIRQPLDFYGINYYSPIRVGAAPEESPIPFALYPLVGYPETDIGWPIVPAALREWLITLRARYRAALPPLMITESGAAYGTGPDEHGVVDDQERIAYLDAHLRAVAAACQRGVDVRGYYVWSLLDSFEWVHGYSQRYGLVHVDHATQVRTPKRSFEWYAALIAAQSRSVG</sequence>
<evidence type="ECO:0000313" key="11">
    <source>
        <dbReference type="EMBL" id="ANH37582.1"/>
    </source>
</evidence>
<evidence type="ECO:0000256" key="7">
    <source>
        <dbReference type="PIRSR" id="PIRSR617736-1"/>
    </source>
</evidence>
<dbReference type="InterPro" id="IPR001360">
    <property type="entry name" value="Glyco_hydro_1"/>
</dbReference>
<feature type="binding site" evidence="8">
    <location>
        <begin position="427"/>
        <end position="428"/>
    </location>
    <ligand>
        <name>substrate</name>
    </ligand>
</feature>
<dbReference type="Proteomes" id="UP000077868">
    <property type="component" value="Chromosome"/>
</dbReference>
<keyword evidence="12" id="KW-1185">Reference proteome</keyword>
<accession>A0A1A9GIT7</accession>
<dbReference type="InterPro" id="IPR017736">
    <property type="entry name" value="Glyco_hydro_1_beta-glucosidase"/>
</dbReference>
<evidence type="ECO:0000256" key="9">
    <source>
        <dbReference type="RuleBase" id="RU361175"/>
    </source>
</evidence>
<feature type="active site" description="Proton donor" evidence="7">
    <location>
        <position position="189"/>
    </location>
</feature>
<comment type="similarity">
    <text evidence="1 9">Belongs to the glycosyl hydrolase 1 family.</text>
</comment>
<comment type="catalytic activity">
    <reaction evidence="9">
        <text>Hydrolysis of terminal, non-reducing beta-D-glucosyl residues with release of beta-D-glucose.</text>
        <dbReference type="EC" id="3.2.1.21"/>
    </reaction>
</comment>
<evidence type="ECO:0000256" key="2">
    <source>
        <dbReference type="ARBA" id="ARBA00022801"/>
    </source>
</evidence>
<keyword evidence="5 9" id="KW-0326">Glycosidase</keyword>